<organism evidence="3 4">
    <name type="scientific">Enterococcus phoeniculicola ATCC BAA-412</name>
    <dbReference type="NCBI Taxonomy" id="1158610"/>
    <lineage>
        <taxon>Bacteria</taxon>
        <taxon>Bacillati</taxon>
        <taxon>Bacillota</taxon>
        <taxon>Bacilli</taxon>
        <taxon>Lactobacillales</taxon>
        <taxon>Enterococcaceae</taxon>
        <taxon>Enterococcus</taxon>
    </lineage>
</organism>
<dbReference type="EMBL" id="AJAT01000017">
    <property type="protein sequence ID" value="EOL42672.1"/>
    <property type="molecule type" value="Genomic_DNA"/>
</dbReference>
<dbReference type="STRING" id="154621.RV11_GL002995"/>
<dbReference type="HOGENOM" id="CLU_082381_1_0_9"/>
<accession>R3W4Y6</accession>
<dbReference type="PATRIC" id="fig|1158610.3.peg.3008"/>
<gene>
    <name evidence="3" type="ORF">UC3_03025</name>
</gene>
<dbReference type="Proteomes" id="UP000013785">
    <property type="component" value="Unassembled WGS sequence"/>
</dbReference>
<dbReference type="InterPro" id="IPR000086">
    <property type="entry name" value="NUDIX_hydrolase_dom"/>
</dbReference>
<dbReference type="InterPro" id="IPR015797">
    <property type="entry name" value="NUDIX_hydrolase-like_dom_sf"/>
</dbReference>
<keyword evidence="4" id="KW-1185">Reference proteome</keyword>
<evidence type="ECO:0000313" key="4">
    <source>
        <dbReference type="Proteomes" id="UP000013785"/>
    </source>
</evidence>
<comment type="caution">
    <text evidence="3">The sequence shown here is derived from an EMBL/GenBank/DDBJ whole genome shotgun (WGS) entry which is preliminary data.</text>
</comment>
<protein>
    <recommendedName>
        <fullName evidence="2">Nudix hydrolase domain-containing protein</fullName>
    </recommendedName>
</protein>
<dbReference type="PROSITE" id="PS51462">
    <property type="entry name" value="NUDIX"/>
    <property type="match status" value="1"/>
</dbReference>
<name>R3W4Y6_9ENTE</name>
<dbReference type="AlphaFoldDB" id="R3W4Y6"/>
<proteinExistence type="inferred from homology"/>
<comment type="similarity">
    <text evidence="1">Belongs to the Nudix hydrolase family.</text>
</comment>
<dbReference type="Gene3D" id="3.90.79.10">
    <property type="entry name" value="Nucleoside Triphosphate Pyrophosphohydrolase"/>
    <property type="match status" value="1"/>
</dbReference>
<dbReference type="OrthoDB" id="9804442at2"/>
<reference evidence="3 4" key="1">
    <citation type="submission" date="2013-02" db="EMBL/GenBank/DDBJ databases">
        <title>The Genome Sequence of Enterococcus phoeniculicola BAA-412.</title>
        <authorList>
            <consortium name="The Broad Institute Genome Sequencing Platform"/>
            <consortium name="The Broad Institute Genome Sequencing Center for Infectious Disease"/>
            <person name="Earl A.M."/>
            <person name="Gilmore M.S."/>
            <person name="Lebreton F."/>
            <person name="Walker B."/>
            <person name="Young S.K."/>
            <person name="Zeng Q."/>
            <person name="Gargeya S."/>
            <person name="Fitzgerald M."/>
            <person name="Haas B."/>
            <person name="Abouelleil A."/>
            <person name="Alvarado L."/>
            <person name="Arachchi H.M."/>
            <person name="Berlin A.M."/>
            <person name="Chapman S.B."/>
            <person name="Dewar J."/>
            <person name="Goldberg J."/>
            <person name="Griggs A."/>
            <person name="Gujja S."/>
            <person name="Hansen M."/>
            <person name="Howarth C."/>
            <person name="Imamovic A."/>
            <person name="Larimer J."/>
            <person name="McCowan C."/>
            <person name="Murphy C."/>
            <person name="Neiman D."/>
            <person name="Pearson M."/>
            <person name="Priest M."/>
            <person name="Roberts A."/>
            <person name="Saif S."/>
            <person name="Shea T."/>
            <person name="Sisk P."/>
            <person name="Sykes S."/>
            <person name="Wortman J."/>
            <person name="Nusbaum C."/>
            <person name="Birren B."/>
        </authorList>
    </citation>
    <scope>NUCLEOTIDE SEQUENCE [LARGE SCALE GENOMIC DNA]</scope>
    <source>
        <strain evidence="3 4">ATCC BAA-412</strain>
    </source>
</reference>
<feature type="domain" description="Nudix hydrolase" evidence="2">
    <location>
        <begin position="65"/>
        <end position="193"/>
    </location>
</feature>
<dbReference type="SUPFAM" id="SSF55811">
    <property type="entry name" value="Nudix"/>
    <property type="match status" value="1"/>
</dbReference>
<sequence length="208" mass="24102">MELIEGITKLKTLVNTSLTYVRDVYDEERLIEMQDILKKLTTTYATNLTEAEIERYFSSDVGYVTPKVDVRAVVFNQENELLLVQEKSDHTWALPGGWADVGFSPSEIAKKETMEEANISVNPVYLMKVVDKAKHDYPDSLEYVYKFFIYCEADSFDVSTGLETSAVSFYKQEQLTEGFNLSLERNTFEDIRDAFDYHANRWNETKFD</sequence>
<evidence type="ECO:0000256" key="1">
    <source>
        <dbReference type="ARBA" id="ARBA00005582"/>
    </source>
</evidence>
<dbReference type="PANTHER" id="PTHR43736">
    <property type="entry name" value="ADP-RIBOSE PYROPHOSPHATASE"/>
    <property type="match status" value="1"/>
</dbReference>
<dbReference type="RefSeq" id="WP_010769659.1">
    <property type="nucleotide sequence ID" value="NZ_ASWE01000001.1"/>
</dbReference>
<evidence type="ECO:0000313" key="3">
    <source>
        <dbReference type="EMBL" id="EOL42672.1"/>
    </source>
</evidence>
<dbReference type="PANTHER" id="PTHR43736:SF1">
    <property type="entry name" value="DIHYDRONEOPTERIN TRIPHOSPHATE DIPHOSPHATASE"/>
    <property type="match status" value="1"/>
</dbReference>
<dbReference type="Pfam" id="PF00293">
    <property type="entry name" value="NUDIX"/>
    <property type="match status" value="1"/>
</dbReference>
<evidence type="ECO:0000259" key="2">
    <source>
        <dbReference type="PROSITE" id="PS51462"/>
    </source>
</evidence>
<dbReference type="eggNOG" id="COG1051">
    <property type="taxonomic scope" value="Bacteria"/>
</dbReference>